<evidence type="ECO:0000313" key="6">
    <source>
        <dbReference type="EMBL" id="POF30623.1"/>
    </source>
</evidence>
<dbReference type="GO" id="GO:0007005">
    <property type="term" value="P:mitochondrion organization"/>
    <property type="evidence" value="ECO:0007669"/>
    <property type="project" value="TreeGrafter"/>
</dbReference>
<evidence type="ECO:0000256" key="1">
    <source>
        <dbReference type="ARBA" id="ARBA00004167"/>
    </source>
</evidence>
<dbReference type="Gene3D" id="3.30.479.30">
    <property type="entry name" value="Band 7 domain"/>
    <property type="match status" value="1"/>
</dbReference>
<proteinExistence type="predicted"/>
<dbReference type="GO" id="GO:0006508">
    <property type="term" value="P:proteolysis"/>
    <property type="evidence" value="ECO:0007669"/>
    <property type="project" value="UniProtKB-KW"/>
</dbReference>
<dbReference type="SUPFAM" id="SSF117892">
    <property type="entry name" value="Band 7/SPFH domain"/>
    <property type="match status" value="1"/>
</dbReference>
<dbReference type="InterPro" id="IPR000163">
    <property type="entry name" value="Prohibitin"/>
</dbReference>
<dbReference type="GO" id="GO:0016020">
    <property type="term" value="C:membrane"/>
    <property type="evidence" value="ECO:0007669"/>
    <property type="project" value="UniProtKB-SubCell"/>
</dbReference>
<keyword evidence="6" id="KW-0378">Hydrolase</keyword>
<dbReference type="GO" id="GO:0008233">
    <property type="term" value="F:peptidase activity"/>
    <property type="evidence" value="ECO:0007669"/>
    <property type="project" value="UniProtKB-KW"/>
</dbReference>
<evidence type="ECO:0000259" key="5">
    <source>
        <dbReference type="SMART" id="SM00244"/>
    </source>
</evidence>
<dbReference type="AlphaFoldDB" id="A0A2S3UST2"/>
<dbReference type="Proteomes" id="UP000236959">
    <property type="component" value="Unassembled WGS sequence"/>
</dbReference>
<evidence type="ECO:0000313" key="7">
    <source>
        <dbReference type="Proteomes" id="UP000236959"/>
    </source>
</evidence>
<evidence type="ECO:0000256" key="3">
    <source>
        <dbReference type="SAM" id="MobiDB-lite"/>
    </source>
</evidence>
<accession>A0A2S3UST2</accession>
<name>A0A2S3UST2_9HYPH</name>
<dbReference type="EMBL" id="PPCN01000006">
    <property type="protein sequence ID" value="POF30623.1"/>
    <property type="molecule type" value="Genomic_DNA"/>
</dbReference>
<dbReference type="OrthoDB" id="9792660at2"/>
<keyword evidence="4" id="KW-0812">Transmembrane</keyword>
<dbReference type="InterPro" id="IPR036013">
    <property type="entry name" value="Band_7/SPFH_dom_sf"/>
</dbReference>
<feature type="compositionally biased region" description="Polar residues" evidence="3">
    <location>
        <begin position="367"/>
        <end position="390"/>
    </location>
</feature>
<dbReference type="CDD" id="cd03401">
    <property type="entry name" value="SPFH_prohibitin"/>
    <property type="match status" value="1"/>
</dbReference>
<reference evidence="6 7" key="1">
    <citation type="submission" date="2018-01" db="EMBL/GenBank/DDBJ databases">
        <title>Genomic Encyclopedia of Archaeal and Bacterial Type Strains, Phase II (KMG-II): from individual species to whole genera.</title>
        <authorList>
            <person name="Goeker M."/>
        </authorList>
    </citation>
    <scope>NUCLEOTIDE SEQUENCE [LARGE SCALE GENOMIC DNA]</scope>
    <source>
        <strain evidence="6 7">DSM 17023</strain>
    </source>
</reference>
<feature type="region of interest" description="Disordered" evidence="3">
    <location>
        <begin position="333"/>
        <end position="430"/>
    </location>
</feature>
<keyword evidence="4" id="KW-1133">Transmembrane helix</keyword>
<evidence type="ECO:0000256" key="2">
    <source>
        <dbReference type="ARBA" id="ARBA00023136"/>
    </source>
</evidence>
<feature type="domain" description="Band 7" evidence="5">
    <location>
        <begin position="55"/>
        <end position="228"/>
    </location>
</feature>
<dbReference type="InterPro" id="IPR001107">
    <property type="entry name" value="Band_7"/>
</dbReference>
<keyword evidence="2 4" id="KW-0472">Membrane</keyword>
<comment type="subcellular location">
    <subcellularLocation>
        <location evidence="1">Membrane</location>
        <topology evidence="1">Single-pass membrane protein</topology>
    </subcellularLocation>
</comment>
<comment type="caution">
    <text evidence="6">The sequence shown here is derived from an EMBL/GenBank/DDBJ whole genome shotgun (WGS) entry which is preliminary data.</text>
</comment>
<dbReference type="RefSeq" id="WP_103223328.1">
    <property type="nucleotide sequence ID" value="NZ_PPCN01000006.1"/>
</dbReference>
<gene>
    <name evidence="6" type="ORF">CLV41_106237</name>
</gene>
<organism evidence="6 7">
    <name type="scientific">Roseibium marinum</name>
    <dbReference type="NCBI Taxonomy" id="281252"/>
    <lineage>
        <taxon>Bacteria</taxon>
        <taxon>Pseudomonadati</taxon>
        <taxon>Pseudomonadota</taxon>
        <taxon>Alphaproteobacteria</taxon>
        <taxon>Hyphomicrobiales</taxon>
        <taxon>Stappiaceae</taxon>
        <taxon>Roseibium</taxon>
    </lineage>
</organism>
<protein>
    <submittedName>
        <fullName evidence="6">Regulator of protease activity HflC (Stomatin/prohibitin superfamily)</fullName>
    </submittedName>
</protein>
<sequence length="430" mass="46889">MAVSSGASNAGGAIGPAPGSHTFGNRFRSWRKRHTFSLGLSILTLLFVIAITVPMAVVNVPAGHVGVLWKRFAGGTVTDFHFNEGIHLIFPWNRAFIYDARLRTIVRNYDTISSNGLTMKVEIATRYRINRDSVGSLHKQIGPNYPEVLLIPEIGSNAREVISRYTPEQLYSDARSFIQAQILERMVTQLGSSLISQSPSGQLVYIEDALIRSVSLPASVVEAIERKAQQYHVMLEYDFRIEREELERQRKNIEARGIREFQEIVSGTITDEYLRLRGIDATLAIASSNNSKIIVMGGSDGLPVILNTGEFNAGASQSGDEDTLERISSPLVPNASKTEVQSTNAIQPDSFRFQPSPTIVAPVPATGSPSPDTPGLSTTQIDTTRSTVAPETTPIAQEPAMAPDIEEPQSRPDSSGAFSTPSTVIPPDRQ</sequence>
<feature type="compositionally biased region" description="Polar residues" evidence="3">
    <location>
        <begin position="411"/>
        <end position="423"/>
    </location>
</feature>
<feature type="transmembrane region" description="Helical" evidence="4">
    <location>
        <begin position="36"/>
        <end position="57"/>
    </location>
</feature>
<keyword evidence="6" id="KW-0645">Protease</keyword>
<dbReference type="PANTHER" id="PTHR23222">
    <property type="entry name" value="PROHIBITIN"/>
    <property type="match status" value="1"/>
</dbReference>
<dbReference type="SMART" id="SM00244">
    <property type="entry name" value="PHB"/>
    <property type="match status" value="1"/>
</dbReference>
<evidence type="ECO:0000256" key="4">
    <source>
        <dbReference type="SAM" id="Phobius"/>
    </source>
</evidence>
<dbReference type="PANTHER" id="PTHR23222:SF1">
    <property type="entry name" value="PROHIBITIN-2"/>
    <property type="match status" value="1"/>
</dbReference>
<feature type="compositionally biased region" description="Polar residues" evidence="3">
    <location>
        <begin position="335"/>
        <end position="357"/>
    </location>
</feature>
<dbReference type="Pfam" id="PF01145">
    <property type="entry name" value="Band_7"/>
    <property type="match status" value="1"/>
</dbReference>
<keyword evidence="7" id="KW-1185">Reference proteome</keyword>